<name>A0A1Q9EFQ2_SYMMI</name>
<dbReference type="GO" id="GO:1990904">
    <property type="term" value="C:ribonucleoprotein complex"/>
    <property type="evidence" value="ECO:0007669"/>
    <property type="project" value="UniProtKB-KW"/>
</dbReference>
<dbReference type="InterPro" id="IPR004977">
    <property type="entry name" value="Ribosomal_eS25"/>
</dbReference>
<dbReference type="GO" id="GO:0004534">
    <property type="term" value="F:5'-3' RNA exonuclease activity"/>
    <property type="evidence" value="ECO:0007669"/>
    <property type="project" value="TreeGrafter"/>
</dbReference>
<gene>
    <name evidence="7" type="primary">Xrn1</name>
    <name evidence="7" type="ORF">AK812_SmicGene10467</name>
</gene>
<dbReference type="Pfam" id="PF03297">
    <property type="entry name" value="Ribosomal_S25"/>
    <property type="match status" value="1"/>
</dbReference>
<dbReference type="Pfam" id="PF03159">
    <property type="entry name" value="XRN_N"/>
    <property type="match status" value="2"/>
</dbReference>
<evidence type="ECO:0000256" key="4">
    <source>
        <dbReference type="ARBA" id="ARBA00038299"/>
    </source>
</evidence>
<feature type="region of interest" description="Disordered" evidence="5">
    <location>
        <begin position="1158"/>
        <end position="1185"/>
    </location>
</feature>
<evidence type="ECO:0000256" key="3">
    <source>
        <dbReference type="ARBA" id="ARBA00023274"/>
    </source>
</evidence>
<dbReference type="Proteomes" id="UP000186817">
    <property type="component" value="Unassembled WGS sequence"/>
</dbReference>
<keyword evidence="3" id="KW-0687">Ribonucleoprotein</keyword>
<evidence type="ECO:0000256" key="5">
    <source>
        <dbReference type="SAM" id="MobiDB-lite"/>
    </source>
</evidence>
<dbReference type="InterPro" id="IPR004859">
    <property type="entry name" value="Xrn1_N"/>
</dbReference>
<organism evidence="7 8">
    <name type="scientific">Symbiodinium microadriaticum</name>
    <name type="common">Dinoflagellate</name>
    <name type="synonym">Zooxanthella microadriatica</name>
    <dbReference type="NCBI Taxonomy" id="2951"/>
    <lineage>
        <taxon>Eukaryota</taxon>
        <taxon>Sar</taxon>
        <taxon>Alveolata</taxon>
        <taxon>Dinophyceae</taxon>
        <taxon>Suessiales</taxon>
        <taxon>Symbiodiniaceae</taxon>
        <taxon>Symbiodinium</taxon>
    </lineage>
</organism>
<feature type="region of interest" description="Disordered" evidence="5">
    <location>
        <begin position="403"/>
        <end position="467"/>
    </location>
</feature>
<evidence type="ECO:0000256" key="1">
    <source>
        <dbReference type="ARBA" id="ARBA00009106"/>
    </source>
</evidence>
<comment type="similarity">
    <text evidence="1">Belongs to the eukaryotic ribosomal protein eS25 family.</text>
</comment>
<dbReference type="InterPro" id="IPR027073">
    <property type="entry name" value="5_3_exoribonuclease"/>
</dbReference>
<dbReference type="OrthoDB" id="10263513at2759"/>
<feature type="compositionally biased region" description="Polar residues" evidence="5">
    <location>
        <begin position="693"/>
        <end position="707"/>
    </location>
</feature>
<dbReference type="GO" id="GO:0000956">
    <property type="term" value="P:nuclear-transcribed mRNA catabolic process"/>
    <property type="evidence" value="ECO:0007669"/>
    <property type="project" value="TreeGrafter"/>
</dbReference>
<evidence type="ECO:0000313" key="7">
    <source>
        <dbReference type="EMBL" id="OLQ06260.1"/>
    </source>
</evidence>
<evidence type="ECO:0000259" key="6">
    <source>
        <dbReference type="Pfam" id="PF03159"/>
    </source>
</evidence>
<feature type="compositionally biased region" description="Basic and acidic residues" evidence="5">
    <location>
        <begin position="3029"/>
        <end position="3044"/>
    </location>
</feature>
<dbReference type="GO" id="GO:0005634">
    <property type="term" value="C:nucleus"/>
    <property type="evidence" value="ECO:0007669"/>
    <property type="project" value="TreeGrafter"/>
</dbReference>
<feature type="domain" description="Xrn1 N-terminal" evidence="6">
    <location>
        <begin position="2925"/>
        <end position="3092"/>
    </location>
</feature>
<accession>A0A1Q9EFQ2</accession>
<feature type="compositionally biased region" description="Acidic residues" evidence="5">
    <location>
        <begin position="3097"/>
        <end position="3126"/>
    </location>
</feature>
<dbReference type="Gene3D" id="3.40.50.12390">
    <property type="match status" value="1"/>
</dbReference>
<feature type="region of interest" description="Disordered" evidence="5">
    <location>
        <begin position="3012"/>
        <end position="3045"/>
    </location>
</feature>
<dbReference type="GO" id="GO:0005840">
    <property type="term" value="C:ribosome"/>
    <property type="evidence" value="ECO:0007669"/>
    <property type="project" value="UniProtKB-KW"/>
</dbReference>
<comment type="similarity">
    <text evidence="4">Belongs to the 5'-3' exonuclease family.</text>
</comment>
<dbReference type="Gene3D" id="1.10.10.10">
    <property type="entry name" value="Winged helix-like DNA-binding domain superfamily/Winged helix DNA-binding domain"/>
    <property type="match status" value="2"/>
</dbReference>
<feature type="domain" description="Xrn1 N-terminal" evidence="6">
    <location>
        <begin position="3122"/>
        <end position="3161"/>
    </location>
</feature>
<feature type="region of interest" description="Disordered" evidence="5">
    <location>
        <begin position="1"/>
        <end position="22"/>
    </location>
</feature>
<reference evidence="7 8" key="1">
    <citation type="submission" date="2016-02" db="EMBL/GenBank/DDBJ databases">
        <title>Genome analysis of coral dinoflagellate symbionts highlights evolutionary adaptations to a symbiotic lifestyle.</title>
        <authorList>
            <person name="Aranda M."/>
            <person name="Li Y."/>
            <person name="Liew Y.J."/>
            <person name="Baumgarten S."/>
            <person name="Simakov O."/>
            <person name="Wilson M."/>
            <person name="Piel J."/>
            <person name="Ashoor H."/>
            <person name="Bougouffa S."/>
            <person name="Bajic V.B."/>
            <person name="Ryu T."/>
            <person name="Ravasi T."/>
            <person name="Bayer T."/>
            <person name="Micklem G."/>
            <person name="Kim H."/>
            <person name="Bhak J."/>
            <person name="Lajeunesse T.C."/>
            <person name="Voolstra C.R."/>
        </authorList>
    </citation>
    <scope>NUCLEOTIDE SEQUENCE [LARGE SCALE GENOMIC DNA]</scope>
    <source>
        <strain evidence="7 8">CCMP2467</strain>
    </source>
</reference>
<dbReference type="GO" id="GO:0003723">
    <property type="term" value="F:RNA binding"/>
    <property type="evidence" value="ECO:0007669"/>
    <property type="project" value="TreeGrafter"/>
</dbReference>
<feature type="compositionally biased region" description="Low complexity" evidence="5">
    <location>
        <begin position="424"/>
        <end position="448"/>
    </location>
</feature>
<dbReference type="EMBL" id="LSRX01000164">
    <property type="protein sequence ID" value="OLQ06260.1"/>
    <property type="molecule type" value="Genomic_DNA"/>
</dbReference>
<feature type="region of interest" description="Disordered" evidence="5">
    <location>
        <begin position="691"/>
        <end position="711"/>
    </location>
</feature>
<sequence>MARAEGPEDLVPSRLAPPPPPPVLADAADGRWLGCYVYTPHYQAVTAAVHMPPSADLQHAIDGLLDCAPGAPAGLFPGMVPIRPQRFPGYLQVIRFPTFLRQVHDGGAAPRFFIGCRSKVWPLEAQVLLRDGDAIVGTFDSSPRSLISRAEDLQNRDTWGTLRHFFAPECRQSTCVMYRDKRYCVGERHYRAYGLYEYIVSFLGVDVGRISACTFPIRDLDVQGDHCQHVVVVADVAPPTGGHREPDRRDLFVLCDLRPLGLKPKYLYTHVPRLHLPSLAADLGIALPAGFDLGVLGARLLGDTVRISGNCTLLFYAKLESSNDSSSSAASLLSVPPPDHQEALTSPDALHSAANASHVDVTIPEGHSWNAGATGWIASAEDSHSVWDDNLEGSARIRRLEDEVSLSRHRTSAATSSESTPGHAAAGTGSTDAAAMDVEHPAPANTVPTPAPAEPLSQPGLGDDVASASDGESFSIVAVVYAPDVSPEMVAIHLHLPCGVDQAVAKVASARLPGASCGFTCLTPVAPQPCLEFMLLVASPTWLTDRPVVLFDCLRTTRALFAKVLFPSATRETYSLQLAYGMTVRKKSLFMDFFNLCSMVPLLPQIWPHDSCMHYWILTEGSPTLFTVGAWRRQHAREDLAWKMFLPPTRATLLPRAIPPALTMNLAAVARISGIEMAVFLHGAALRVPEVPGTSSTPGAEDATSTYAAHADSSLHPEPEVMWGAAQTDEVIGDDMQPPTSVLTARAPVEVDIHWLCCLMQRLLSDSGLARAFASQVLMHLRQAGGDACRTQPVPATSVSDEEEDSLWYLADLAFTLLAPEYQAEVVVMQVVLPQTQVEVLDLLETCRGRDNSVMFPCMSPVHPQPDHCSVHVVMHPAWMQGRVVVCMDLLQYDGRLFAAAAAPLVDSYTLLNMAGLSSASHITVYVPGLSGPVSPGEEVFLSTGDCVTFVPPGADLRGRCTLHEVLTSPVEIMHESPPPPRPVEDRFCLVADGFYFDFLLTPERSFLFRQDMGLRLNLPAGRVMLNPAHPTVENAHIYGRQCRSVVAIGDRLEESMQPRYQVGFLDCRPILEGWRRVRAPNGWLNLGAIRDGLMQGAPPGFRVHIEGSLPHWEWLWVEPGQVFRVLFQGVDADGSIPDTRLPGTNGPAAALLVEPSDLGSGSRASSSRSAPPLTPGTPSYNGQTPTRGTLSCIWSMWGPEFMQAACLPGALGLTPVYWMLQTCLCSLLNVAVCVIQYTCRRLMVILAWGVLLDCIEALGVDAVQLQQVPAPSDLPATDRMPDSHCAGDSFRAHDAVSFCRPIPTPCRGMRRAPVDGLALDFYRVSCDEGASFADADWLNSHATLLEQALWDAECPAFFLSATLLETLHEHFSEPCAAPLAVASVAPRQLLLEAALPSVPPASDAFGYSNGEVPCCPGNVEVFDLTNRQCLLPCSPDLIQSLLLPMPFGHLLGPPPGLPRPERFAQWVSDGAIGRSPAPGEIVVFTADGSFDPLNGAAGWGAVVSLVDGSDPRLPGQLVGCAAASTAALQNLLGEAFPNNNAYLAEVSGLLWAALIALRLPGSGPWVFRADNISALQGVAGTVSMQANELADALANHAMRTGRPDLPGSMLMQFQIQLTVMSLMPSWPPFPGCLGMLTPVSMLPLLSINCTGALQRLFHKHGDLSVAVISLTIHSGCIPWCVGYGIPFALAIVPSAPHFSVVLFTRFGRGLRSSCRADRREHLAQLSVQVAEAPCSALHTAVRKVIRPKKYRRAGAAPLPMLKKDDGDVCISQEEITQVWRDHFRVLEAGQEVDAASLATSCRDRQQATESSDLVDVKAIPTWTQLQSAFRATAPHKACGPDLLPPVLCTLFSQKLTEVFWPVMLKAILRANEPIGLKGGLLHRIAKPSAVENTTAGYRGILVQSCLSKVLHRSARHMAIQHWDQHVLPLQIGGRKGCPASFGHFCSRAFLAMARAKGQSVAILFVDIAAAYYGVIREAILGSQASGRPLHDLVAKLGMSADDMQRLQHYITQEPVLQQQGAHELFTEVAGELHRNTGFILSGDRQIVETHRGTRPGGSLADVVFSILFSKVLQRRTRTTLQPHVPRVPWTGERSPWSHSATSADCSVDASDVVYADDLASFLTCEAPACLQRAIGGIAADTIDTLLPHGLNANVGPTKTAALAVPAGRGSRSVRRQLFSEGAGRLVVLPENRGGLKLDLVTVYKHLGSMVTHDGSLLPELKHRLAASRSAMKEGKQRLFACRAIPLARRAAVFRSHVLSALVPGLGTLPTFNGREWQTFSGGVLSLYRQLLCLRNDGGFRCTEAQILSRVGLPAPETLLQSERLRFLSQLVRHGPDAAWALLGQYRGFQDALRSAALWLLGAVGTTCSLGDIESDWGSWASCMLATPGRWKALLRRAEAWYAMKTEQLAALDGFARASWEAVEDTPASPLASCEHACFPCKLAFPTRQSWGAHAHRVHGYHSRAHLVAKGRTCQACGLVVATEGKLRTHLRLSLACVQRIETLSAAGPLAVETSSTHALAPAVPGIGKAALGAAEPEVLPSLMGALAAFSPPAADVDTALYELVQMHVAPLPVLRRTIERWRDSLSPGLLAQACDDVLLVLHPEHVCDRVSGAAPGTECLGGSFEPRVIPPPWARPCPVLPFLVIGDLESLSQWKSTQLAGACRFVRARIPVDFAALETETGDHHFDSEEEPAVKNVNGSVARVAIRHLEEKNMIMHVGEKSSKQMIYTRKIGGGEVQKSKEAKMKAAMAGGKSRKKMLGSWKGHFPGLSVKEKLANLVMFDKATYDKMLKEIPKAKLITPSVVSERLKVNGSVARVAIRHLEVDGQALTEPEVLWVAHLKEKNMIMHVGEKCRLVIAYRLVRSGSVEKGGRKPVGPRQLRSSKQMIYTRKIGGGEEREEGLELVFELRSMAEEEPEVLPAPAERFPLINENITQELPGWQIPEFDNLYLDMNGIIHNCSHNNTGGLCVKEENDVFVDAFNYICRLFQIIRPKRHERKLLYMAVDGCAPRAKMNQQPGNPRGSRRFRAANDAREAREKAKEMGEVQGTEFMAKLTTHLRYFICKKIQVTIVLSGPDTPGEGEHKIMDYIRGGGGAGEEEEEEEEGVEDAEEEEDEDEEEEEEAQPDYDPNTRHCLYGLDADLIMLALASHELHFALLREEAEKLGGSRKPDPSARQKPTTEILVKAAEAAEGPNQGALNG</sequence>
<dbReference type="PANTHER" id="PTHR12341">
    <property type="entry name" value="5'-&gt;3' EXORIBONUCLEASE"/>
    <property type="match status" value="1"/>
</dbReference>
<feature type="compositionally biased region" description="Low complexity" evidence="5">
    <location>
        <begin position="1159"/>
        <end position="1172"/>
    </location>
</feature>
<evidence type="ECO:0000313" key="8">
    <source>
        <dbReference type="Proteomes" id="UP000186817"/>
    </source>
</evidence>
<dbReference type="GO" id="GO:0016075">
    <property type="term" value="P:rRNA catabolic process"/>
    <property type="evidence" value="ECO:0007669"/>
    <property type="project" value="TreeGrafter"/>
</dbReference>
<proteinExistence type="inferred from homology"/>
<feature type="region of interest" description="Disordered" evidence="5">
    <location>
        <begin position="3074"/>
        <end position="3133"/>
    </location>
</feature>
<protein>
    <submittedName>
        <fullName evidence="7">5'-3' exoribonuclease 1</fullName>
    </submittedName>
</protein>
<dbReference type="CDD" id="cd18673">
    <property type="entry name" value="PIN_XRN1-2-like"/>
    <property type="match status" value="1"/>
</dbReference>
<keyword evidence="2" id="KW-0689">Ribosomal protein</keyword>
<comment type="caution">
    <text evidence="7">The sequence shown here is derived from an EMBL/GenBank/DDBJ whole genome shotgun (WGS) entry which is preliminary data.</text>
</comment>
<keyword evidence="8" id="KW-1185">Reference proteome</keyword>
<dbReference type="PANTHER" id="PTHR12341:SF7">
    <property type="entry name" value="5'-3' EXORIBONUCLEASE 1"/>
    <property type="match status" value="1"/>
</dbReference>
<evidence type="ECO:0000256" key="2">
    <source>
        <dbReference type="ARBA" id="ARBA00022980"/>
    </source>
</evidence>
<dbReference type="InterPro" id="IPR036388">
    <property type="entry name" value="WH-like_DNA-bd_sf"/>
</dbReference>